<dbReference type="Proteomes" id="UP000823927">
    <property type="component" value="Unassembled WGS sequence"/>
</dbReference>
<organism evidence="2 3">
    <name type="scientific">Candidatus Scybalocola faecigallinarum</name>
    <dbReference type="NCBI Taxonomy" id="2840941"/>
    <lineage>
        <taxon>Bacteria</taxon>
        <taxon>Bacillati</taxon>
        <taxon>Bacillota</taxon>
        <taxon>Clostridia</taxon>
        <taxon>Lachnospirales</taxon>
        <taxon>Lachnospiraceae</taxon>
        <taxon>Lachnospiraceae incertae sedis</taxon>
        <taxon>Candidatus Scybalocola (ex Gilroy et al. 2021)</taxon>
    </lineage>
</organism>
<proteinExistence type="predicted"/>
<comment type="caution">
    <text evidence="2">The sequence shown here is derived from an EMBL/GenBank/DDBJ whole genome shotgun (WGS) entry which is preliminary data.</text>
</comment>
<gene>
    <name evidence="2" type="ORF">IAB46_11990</name>
</gene>
<dbReference type="AlphaFoldDB" id="A0A9D1F649"/>
<name>A0A9D1F649_9FIRM</name>
<evidence type="ECO:0000256" key="1">
    <source>
        <dbReference type="SAM" id="Coils"/>
    </source>
</evidence>
<reference evidence="2" key="2">
    <citation type="journal article" date="2021" name="PeerJ">
        <title>Extensive microbial diversity within the chicken gut microbiome revealed by metagenomics and culture.</title>
        <authorList>
            <person name="Gilroy R."/>
            <person name="Ravi A."/>
            <person name="Getino M."/>
            <person name="Pursley I."/>
            <person name="Horton D.L."/>
            <person name="Alikhan N.F."/>
            <person name="Baker D."/>
            <person name="Gharbi K."/>
            <person name="Hall N."/>
            <person name="Watson M."/>
            <person name="Adriaenssens E.M."/>
            <person name="Foster-Nyarko E."/>
            <person name="Jarju S."/>
            <person name="Secka A."/>
            <person name="Antonio M."/>
            <person name="Oren A."/>
            <person name="Chaudhuri R.R."/>
            <person name="La Ragione R."/>
            <person name="Hildebrand F."/>
            <person name="Pallen M.J."/>
        </authorList>
    </citation>
    <scope>NUCLEOTIDE SEQUENCE</scope>
    <source>
        <strain evidence="2">CHK178-757</strain>
    </source>
</reference>
<keyword evidence="1" id="KW-0175">Coiled coil</keyword>
<reference evidence="2" key="1">
    <citation type="submission" date="2020-10" db="EMBL/GenBank/DDBJ databases">
        <authorList>
            <person name="Gilroy R."/>
        </authorList>
    </citation>
    <scope>NUCLEOTIDE SEQUENCE</scope>
    <source>
        <strain evidence="2">CHK178-757</strain>
    </source>
</reference>
<accession>A0A9D1F649</accession>
<evidence type="ECO:0000313" key="2">
    <source>
        <dbReference type="EMBL" id="HIS48251.1"/>
    </source>
</evidence>
<dbReference type="EMBL" id="DVIT01000048">
    <property type="protein sequence ID" value="HIS48251.1"/>
    <property type="molecule type" value="Genomic_DNA"/>
</dbReference>
<evidence type="ECO:0000313" key="3">
    <source>
        <dbReference type="Proteomes" id="UP000823927"/>
    </source>
</evidence>
<sequence length="318" mass="36056">MNYYDSELSRLQQEIIEKKRTDAKLSDLLIQQSDLEKRVAELKREKLNEQGDVDRLQNRSLTAFFYRITGKMGEKLTKEQAEAYAAAVKYDAAEDELNAVNRDVEHCQKVLNRLLWCEQEYQKVFDAKLAQIKASGSIQGQRILELERQSGILKGQKKEVDEAIRAGVKAQSIAETIMEDLNSAKSWSTVDLIGGGILADIAKYDKLDNVQANVKSLQNALRNFRTELADVREQISADIYPEIGDFLHFADYFFDGLFTDWMVRDKINESLARASETCAQIRNILGRLNLLNGEIDASQKNISSELAHVVASTQVEDK</sequence>
<feature type="coiled-coil region" evidence="1">
    <location>
        <begin position="207"/>
        <end position="234"/>
    </location>
</feature>
<feature type="coiled-coil region" evidence="1">
    <location>
        <begin position="25"/>
        <end position="59"/>
    </location>
</feature>
<protein>
    <submittedName>
        <fullName evidence="2">Uncharacterized protein</fullName>
    </submittedName>
</protein>